<dbReference type="InterPro" id="IPR047262">
    <property type="entry name" value="PRX-like1"/>
</dbReference>
<dbReference type="GO" id="GO:0016491">
    <property type="term" value="F:oxidoreductase activity"/>
    <property type="evidence" value="ECO:0007669"/>
    <property type="project" value="InterPro"/>
</dbReference>
<dbReference type="InterPro" id="IPR013740">
    <property type="entry name" value="Redoxin"/>
</dbReference>
<feature type="domain" description="Thioredoxin" evidence="2">
    <location>
        <begin position="21"/>
        <end position="175"/>
    </location>
</feature>
<dbReference type="Pfam" id="PF08534">
    <property type="entry name" value="Redoxin"/>
    <property type="match status" value="1"/>
</dbReference>
<organism evidence="3">
    <name type="scientific">Thermoanaerobaculum aquaticum</name>
    <dbReference type="NCBI Taxonomy" id="1312852"/>
    <lineage>
        <taxon>Bacteria</taxon>
        <taxon>Pseudomonadati</taxon>
        <taxon>Acidobacteriota</taxon>
        <taxon>Thermoanaerobaculia</taxon>
        <taxon>Thermoanaerobaculales</taxon>
        <taxon>Thermoanaerobaculaceae</taxon>
        <taxon>Thermoanaerobaculum</taxon>
    </lineage>
</organism>
<dbReference type="AlphaFoldDB" id="A0A7C2SMK9"/>
<dbReference type="EMBL" id="DSMR01000479">
    <property type="protein sequence ID" value="HET47815.1"/>
    <property type="molecule type" value="Genomic_DNA"/>
</dbReference>
<accession>A0A7C2SMK9</accession>
<feature type="signal peptide" evidence="1">
    <location>
        <begin position="1"/>
        <end position="20"/>
    </location>
</feature>
<dbReference type="InterPro" id="IPR036249">
    <property type="entry name" value="Thioredoxin-like_sf"/>
</dbReference>
<keyword evidence="1" id="KW-0732">Signal</keyword>
<comment type="caution">
    <text evidence="3">The sequence shown here is derived from an EMBL/GenBank/DDBJ whole genome shotgun (WGS) entry which is preliminary data.</text>
</comment>
<dbReference type="PROSITE" id="PS51352">
    <property type="entry name" value="THIOREDOXIN_2"/>
    <property type="match status" value="1"/>
</dbReference>
<feature type="chain" id="PRO_5027609102" evidence="1">
    <location>
        <begin position="21"/>
        <end position="201"/>
    </location>
</feature>
<evidence type="ECO:0000313" key="3">
    <source>
        <dbReference type="EMBL" id="HET47815.1"/>
    </source>
</evidence>
<proteinExistence type="predicted"/>
<dbReference type="Gene3D" id="3.40.30.10">
    <property type="entry name" value="Glutaredoxin"/>
    <property type="match status" value="1"/>
</dbReference>
<evidence type="ECO:0000259" key="2">
    <source>
        <dbReference type="PROSITE" id="PS51352"/>
    </source>
</evidence>
<name>A0A7C2SMK9_9BACT</name>
<evidence type="ECO:0000256" key="1">
    <source>
        <dbReference type="SAM" id="SignalP"/>
    </source>
</evidence>
<gene>
    <name evidence="3" type="ORF">ENQ31_06585</name>
</gene>
<reference evidence="3" key="1">
    <citation type="journal article" date="2020" name="mSystems">
        <title>Genome- and Community-Level Interaction Insights into Carbon Utilization and Element Cycling Functions of Hydrothermarchaeota in Hydrothermal Sediment.</title>
        <authorList>
            <person name="Zhou Z."/>
            <person name="Liu Y."/>
            <person name="Xu W."/>
            <person name="Pan J."/>
            <person name="Luo Z.H."/>
            <person name="Li M."/>
        </authorList>
    </citation>
    <scope>NUCLEOTIDE SEQUENCE [LARGE SCALE GENOMIC DNA]</scope>
    <source>
        <strain evidence="3">SpSt-299</strain>
    </source>
</reference>
<dbReference type="CDD" id="cd02969">
    <property type="entry name" value="PRX_like1"/>
    <property type="match status" value="1"/>
</dbReference>
<dbReference type="InterPro" id="IPR013766">
    <property type="entry name" value="Thioredoxin_domain"/>
</dbReference>
<dbReference type="PANTHER" id="PTHR43640">
    <property type="entry name" value="OS07G0260300 PROTEIN"/>
    <property type="match status" value="1"/>
</dbReference>
<dbReference type="PANTHER" id="PTHR43640:SF1">
    <property type="entry name" value="THIOREDOXIN-DEPENDENT PEROXIREDOXIN"/>
    <property type="match status" value="1"/>
</dbReference>
<sequence length="201" mass="21579">MKAKVLAVLLVAMALGPAWALKPGDSLPESVANVKMKGVDGKEVTLKELMGAKGLLVIFSCNHCPWVKAWQARMVALGNEYSQKGVGVVAVNSNDVTAYPDDDMEHMIAQAKEHGYRFPYVMDATSDVARAFGATRTPEAFLFDAQGKLVYHGAIDDNAEKPQEVKKTYLADALAAVVAGKPVPVAETKALGCSIKFRQAK</sequence>
<protein>
    <submittedName>
        <fullName evidence="3">Thioredoxin family protein</fullName>
    </submittedName>
</protein>
<dbReference type="SUPFAM" id="SSF52833">
    <property type="entry name" value="Thioredoxin-like"/>
    <property type="match status" value="1"/>
</dbReference>